<proteinExistence type="predicted"/>
<dbReference type="EMBL" id="WHOD01000071">
    <property type="protein sequence ID" value="NOU95640.1"/>
    <property type="molecule type" value="Genomic_DNA"/>
</dbReference>
<evidence type="ECO:0000313" key="1">
    <source>
        <dbReference type="EMBL" id="NOU95640.1"/>
    </source>
</evidence>
<dbReference type="Proteomes" id="UP000641588">
    <property type="component" value="Unassembled WGS sequence"/>
</dbReference>
<comment type="caution">
    <text evidence="1">The sequence shown here is derived from an EMBL/GenBank/DDBJ whole genome shotgun (WGS) entry which is preliminary data.</text>
</comment>
<dbReference type="RefSeq" id="WP_171653866.1">
    <property type="nucleotide sequence ID" value="NZ_WHOD01000071.1"/>
</dbReference>
<dbReference type="Pfam" id="PF26325">
    <property type="entry name" value="YhjD"/>
    <property type="match status" value="1"/>
</dbReference>
<organism evidence="1 2">
    <name type="scientific">Paenibacillus foliorum</name>
    <dbReference type="NCBI Taxonomy" id="2654974"/>
    <lineage>
        <taxon>Bacteria</taxon>
        <taxon>Bacillati</taxon>
        <taxon>Bacillota</taxon>
        <taxon>Bacilli</taxon>
        <taxon>Bacillales</taxon>
        <taxon>Paenibacillaceae</taxon>
        <taxon>Paenibacillus</taxon>
    </lineage>
</organism>
<accession>A0A972GZB4</accession>
<protein>
    <submittedName>
        <fullName evidence="1">Uncharacterized protein</fullName>
    </submittedName>
</protein>
<dbReference type="AlphaFoldDB" id="A0A972GZB4"/>
<gene>
    <name evidence="1" type="ORF">GC093_20755</name>
</gene>
<reference evidence="1" key="1">
    <citation type="submission" date="2019-10" db="EMBL/GenBank/DDBJ databases">
        <title>Description of Paenibacillus glebae sp. nov.</title>
        <authorList>
            <person name="Carlier A."/>
            <person name="Qi S."/>
        </authorList>
    </citation>
    <scope>NUCLEOTIDE SEQUENCE</scope>
    <source>
        <strain evidence="1">LMG 31456</strain>
    </source>
</reference>
<dbReference type="InterPro" id="IPR058600">
    <property type="entry name" value="YhjD-like"/>
</dbReference>
<keyword evidence="2" id="KW-1185">Reference proteome</keyword>
<sequence>MKDEMKVRTQTKRAPLLTPGELQLVKMGVILPVMLDVLQRDIKQMNQVKLKLNILYVLSISKAQESAHLELMELKGEIRKRGIKIIEEVRATEGIQAKFKCRGYDHSLLLHWDMVRMEIFKKGSQYWGITSTDGG</sequence>
<name>A0A972GZB4_9BACL</name>
<evidence type="ECO:0000313" key="2">
    <source>
        <dbReference type="Proteomes" id="UP000641588"/>
    </source>
</evidence>